<dbReference type="STRING" id="1049790.LEP1GSC047_0784"/>
<dbReference type="PROSITE" id="PS51198">
    <property type="entry name" value="UVRD_HELICASE_ATP_BIND"/>
    <property type="match status" value="1"/>
</dbReference>
<dbReference type="GO" id="GO:0000725">
    <property type="term" value="P:recombinational repair"/>
    <property type="evidence" value="ECO:0007669"/>
    <property type="project" value="TreeGrafter"/>
</dbReference>
<dbReference type="Gene3D" id="1.10.486.10">
    <property type="entry name" value="PCRA, domain 4"/>
    <property type="match status" value="1"/>
</dbReference>
<dbReference type="EMBL" id="AHMM02000016">
    <property type="protein sequence ID" value="EQA37028.1"/>
    <property type="molecule type" value="Genomic_DNA"/>
</dbReference>
<evidence type="ECO:0000256" key="4">
    <source>
        <dbReference type="ARBA" id="ARBA00022806"/>
    </source>
</evidence>
<dbReference type="CDD" id="cd17932">
    <property type="entry name" value="DEXQc_UvrD"/>
    <property type="match status" value="1"/>
</dbReference>
<comment type="caution">
    <text evidence="13">The sequence shown here is derived from an EMBL/GenBank/DDBJ whole genome shotgun (WGS) entry which is preliminary data.</text>
</comment>
<dbReference type="InterPro" id="IPR013986">
    <property type="entry name" value="DExx_box_DNA_helicase_dom_sf"/>
</dbReference>
<dbReference type="InterPro" id="IPR014017">
    <property type="entry name" value="DNA_helicase_UvrD-like_C"/>
</dbReference>
<evidence type="ECO:0000256" key="9">
    <source>
        <dbReference type="ARBA" id="ARBA00048988"/>
    </source>
</evidence>
<dbReference type="GO" id="GO:0005524">
    <property type="term" value="F:ATP binding"/>
    <property type="evidence" value="ECO:0007669"/>
    <property type="project" value="UniProtKB-UniRule"/>
</dbReference>
<evidence type="ECO:0000256" key="3">
    <source>
        <dbReference type="ARBA" id="ARBA00022801"/>
    </source>
</evidence>
<organism evidence="13 14">
    <name type="scientific">Leptospira inadai serovar Lyme str. 10</name>
    <dbReference type="NCBI Taxonomy" id="1049790"/>
    <lineage>
        <taxon>Bacteria</taxon>
        <taxon>Pseudomonadati</taxon>
        <taxon>Spirochaetota</taxon>
        <taxon>Spirochaetia</taxon>
        <taxon>Leptospirales</taxon>
        <taxon>Leptospiraceae</taxon>
        <taxon>Leptospira</taxon>
    </lineage>
</organism>
<dbReference type="AlphaFoldDB" id="V6HDA5"/>
<evidence type="ECO:0000313" key="14">
    <source>
        <dbReference type="Proteomes" id="UP000018719"/>
    </source>
</evidence>
<dbReference type="Gene3D" id="1.10.10.160">
    <property type="match status" value="1"/>
</dbReference>
<dbReference type="PANTHER" id="PTHR11070">
    <property type="entry name" value="UVRD / RECB / PCRA DNA HELICASE FAMILY MEMBER"/>
    <property type="match status" value="1"/>
</dbReference>
<dbReference type="InterPro" id="IPR014016">
    <property type="entry name" value="UvrD-like_ATP-bd"/>
</dbReference>
<evidence type="ECO:0000256" key="1">
    <source>
        <dbReference type="ARBA" id="ARBA00009922"/>
    </source>
</evidence>
<keyword evidence="6" id="KW-0413">Isomerase</keyword>
<dbReference type="GO" id="GO:0003677">
    <property type="term" value="F:DNA binding"/>
    <property type="evidence" value="ECO:0007669"/>
    <property type="project" value="InterPro"/>
</dbReference>
<proteinExistence type="inferred from homology"/>
<evidence type="ECO:0000259" key="11">
    <source>
        <dbReference type="PROSITE" id="PS51198"/>
    </source>
</evidence>
<feature type="binding site" evidence="10">
    <location>
        <begin position="38"/>
        <end position="45"/>
    </location>
    <ligand>
        <name>ATP</name>
        <dbReference type="ChEBI" id="CHEBI:30616"/>
    </ligand>
</feature>
<comment type="similarity">
    <text evidence="1">Belongs to the helicase family. UvrD subfamily.</text>
</comment>
<gene>
    <name evidence="13" type="ORF">LEP1GSC047_0784</name>
</gene>
<keyword evidence="2 10" id="KW-0547">Nucleotide-binding</keyword>
<keyword evidence="5 10" id="KW-0067">ATP-binding</keyword>
<dbReference type="InterPro" id="IPR000212">
    <property type="entry name" value="DNA_helicase_UvrD/REP"/>
</dbReference>
<evidence type="ECO:0000256" key="8">
    <source>
        <dbReference type="ARBA" id="ARBA00034808"/>
    </source>
</evidence>
<evidence type="ECO:0000256" key="2">
    <source>
        <dbReference type="ARBA" id="ARBA00022741"/>
    </source>
</evidence>
<dbReference type="Proteomes" id="UP000018719">
    <property type="component" value="Unassembled WGS sequence"/>
</dbReference>
<dbReference type="SUPFAM" id="SSF52540">
    <property type="entry name" value="P-loop containing nucleoside triphosphate hydrolases"/>
    <property type="match status" value="1"/>
</dbReference>
<evidence type="ECO:0000259" key="12">
    <source>
        <dbReference type="PROSITE" id="PS51217"/>
    </source>
</evidence>
<sequence length="677" mass="76744">MARGDTTTIDSSMTVLENLNEKQKEAVETTEGPVLLIAGAGTGKTNTLVHRLAKLVSNGVSAENILLLTFTKKAAREMLTRAVSVLDKRCSKVNGGTFHSFAGHILRKYAPALGISSQFSVLDESDSIDVFQLIRTEGNYAAQKLRFPSNETLLSLYSTSVNTGKDLSELLKTESPKFLDQETSIRKIFSDYKSYKRERSLLDYDDLLLFSRELLTDHDGIRKKLSEQYKYVMVDEFQDTNKLQAHIACLLASEHENIFVVGDDAQSIYSFRGANVKGIFDFPKIFPNAKTIFLERNYRSTPSILNLANGVLLNFSEKYEKYLYTKNEDFHKPRLLGFPDELDEAEGVADRILERREEGIALGNMAVLFRSGWNSNQLELVLNARNIPYQKFGGKKFVESAHAKDFLSLLRIRENRLDSVSWLRILLLLPGIGAAKAKLILNELTRSGGDLQAVRLLQKGTAAADLQLLSDLLDRSDSSLTLTLENFLEFYKPLLERKYDDPKRRMEDLNSFLTLSKRYETLHEFLVEMSLEGPNRSLDKLVPEEEEEDVLVLSTIHSSKGLEFDTVILLNVTEGSFPSGRGEKNIEEERRLFYVGITRARRSLTLTYPQTSSSRGGHNFNRLSRFIEELKESDKILERNFFPKAHTAATKSLSEIPSEDLKTETEARKRIRDFFGS</sequence>
<evidence type="ECO:0000256" key="5">
    <source>
        <dbReference type="ARBA" id="ARBA00022840"/>
    </source>
</evidence>
<dbReference type="GO" id="GO:0043138">
    <property type="term" value="F:3'-5' DNA helicase activity"/>
    <property type="evidence" value="ECO:0007669"/>
    <property type="project" value="UniProtKB-EC"/>
</dbReference>
<evidence type="ECO:0000256" key="10">
    <source>
        <dbReference type="PROSITE-ProRule" id="PRU00560"/>
    </source>
</evidence>
<name>V6HDA5_9LEPT</name>
<keyword evidence="3 10" id="KW-0378">Hydrolase</keyword>
<dbReference type="GO" id="GO:0016887">
    <property type="term" value="F:ATP hydrolysis activity"/>
    <property type="evidence" value="ECO:0007669"/>
    <property type="project" value="RHEA"/>
</dbReference>
<feature type="domain" description="UvrD-like helicase ATP-binding" evidence="11">
    <location>
        <begin position="17"/>
        <end position="301"/>
    </location>
</feature>
<protein>
    <recommendedName>
        <fullName evidence="8">DNA 3'-5' helicase</fullName>
        <ecNumber evidence="8">5.6.2.4</ecNumber>
    </recommendedName>
</protein>
<reference evidence="13 14" key="1">
    <citation type="submission" date="2013-05" db="EMBL/GenBank/DDBJ databases">
        <authorList>
            <person name="Harkins D.M."/>
            <person name="Durkin A.S."/>
            <person name="Brinkac L.M."/>
            <person name="Haft D.H."/>
            <person name="Selengut J.D."/>
            <person name="Sanka R."/>
            <person name="DePew J."/>
            <person name="Purushe J."/>
            <person name="Hartskeerl R.A."/>
            <person name="Ahmed A."/>
            <person name="van der Linden H."/>
            <person name="Goris M.G.A."/>
            <person name="Vinetz J.M."/>
            <person name="Sutton G.G."/>
            <person name="Nierman W.C."/>
            <person name="Fouts D.E."/>
        </authorList>
    </citation>
    <scope>NUCLEOTIDE SEQUENCE [LARGE SCALE GENOMIC DNA]</scope>
    <source>
        <strain evidence="13 14">10</strain>
    </source>
</reference>
<feature type="domain" description="UvrD-like helicase C-terminal" evidence="12">
    <location>
        <begin position="302"/>
        <end position="561"/>
    </location>
</feature>
<evidence type="ECO:0000256" key="7">
    <source>
        <dbReference type="ARBA" id="ARBA00034617"/>
    </source>
</evidence>
<dbReference type="PANTHER" id="PTHR11070:SF3">
    <property type="entry name" value="DNA 3'-5' HELICASE"/>
    <property type="match status" value="1"/>
</dbReference>
<dbReference type="InterPro" id="IPR027417">
    <property type="entry name" value="P-loop_NTPase"/>
</dbReference>
<dbReference type="EC" id="5.6.2.4" evidence="8"/>
<dbReference type="Pfam" id="PF00580">
    <property type="entry name" value="UvrD-helicase"/>
    <property type="match status" value="1"/>
</dbReference>
<comment type="catalytic activity">
    <reaction evidence="9">
        <text>ATP + H2O = ADP + phosphate + H(+)</text>
        <dbReference type="Rhea" id="RHEA:13065"/>
        <dbReference type="ChEBI" id="CHEBI:15377"/>
        <dbReference type="ChEBI" id="CHEBI:15378"/>
        <dbReference type="ChEBI" id="CHEBI:30616"/>
        <dbReference type="ChEBI" id="CHEBI:43474"/>
        <dbReference type="ChEBI" id="CHEBI:456216"/>
        <dbReference type="EC" id="5.6.2.4"/>
    </reaction>
</comment>
<dbReference type="PROSITE" id="PS51217">
    <property type="entry name" value="UVRD_HELICASE_CTER"/>
    <property type="match status" value="1"/>
</dbReference>
<accession>V6HDA5</accession>
<evidence type="ECO:0000256" key="6">
    <source>
        <dbReference type="ARBA" id="ARBA00023235"/>
    </source>
</evidence>
<comment type="catalytic activity">
    <reaction evidence="7">
        <text>Couples ATP hydrolysis with the unwinding of duplex DNA by translocating in the 3'-5' direction.</text>
        <dbReference type="EC" id="5.6.2.4"/>
    </reaction>
</comment>
<dbReference type="Gene3D" id="3.40.50.300">
    <property type="entry name" value="P-loop containing nucleotide triphosphate hydrolases"/>
    <property type="match status" value="2"/>
</dbReference>
<dbReference type="GO" id="GO:0005829">
    <property type="term" value="C:cytosol"/>
    <property type="evidence" value="ECO:0007669"/>
    <property type="project" value="TreeGrafter"/>
</dbReference>
<evidence type="ECO:0000313" key="13">
    <source>
        <dbReference type="EMBL" id="EQA37028.1"/>
    </source>
</evidence>
<dbReference type="Pfam" id="PF13361">
    <property type="entry name" value="UvrD_C"/>
    <property type="match status" value="1"/>
</dbReference>
<keyword evidence="4 10" id="KW-0347">Helicase</keyword>